<keyword evidence="7" id="KW-0479">Metal-binding</keyword>
<dbReference type="InterPro" id="IPR001841">
    <property type="entry name" value="Znf_RING"/>
</dbReference>
<evidence type="ECO:0000313" key="18">
    <source>
        <dbReference type="EMBL" id="KAL0906034.1"/>
    </source>
</evidence>
<evidence type="ECO:0000256" key="10">
    <source>
        <dbReference type="ARBA" id="ARBA00022833"/>
    </source>
</evidence>
<evidence type="ECO:0000256" key="15">
    <source>
        <dbReference type="SAM" id="MobiDB-lite"/>
    </source>
</evidence>
<evidence type="ECO:0000256" key="12">
    <source>
        <dbReference type="ARBA" id="ARBA00023136"/>
    </source>
</evidence>
<dbReference type="Proteomes" id="UP001552299">
    <property type="component" value="Unassembled WGS sequence"/>
</dbReference>
<feature type="region of interest" description="Disordered" evidence="15">
    <location>
        <begin position="167"/>
        <end position="230"/>
    </location>
</feature>
<evidence type="ECO:0000256" key="4">
    <source>
        <dbReference type="ARBA" id="ARBA00012483"/>
    </source>
</evidence>
<keyword evidence="8 14" id="KW-0863">Zinc-finger</keyword>
<dbReference type="GO" id="GO:0008270">
    <property type="term" value="F:zinc ion binding"/>
    <property type="evidence" value="ECO:0007669"/>
    <property type="project" value="UniProtKB-KW"/>
</dbReference>
<proteinExistence type="inferred from homology"/>
<keyword evidence="9" id="KW-0833">Ubl conjugation pathway</keyword>
<evidence type="ECO:0000256" key="7">
    <source>
        <dbReference type="ARBA" id="ARBA00022723"/>
    </source>
</evidence>
<comment type="catalytic activity">
    <reaction evidence="1">
        <text>S-ubiquitinyl-[E2 ubiquitin-conjugating enzyme]-L-cysteine + [acceptor protein]-L-lysine = [E2 ubiquitin-conjugating enzyme]-L-cysteine + N(6)-ubiquitinyl-[acceptor protein]-L-lysine.</text>
        <dbReference type="EC" id="2.3.2.27"/>
    </reaction>
</comment>
<accession>A0ABD0U225</accession>
<keyword evidence="6 16" id="KW-0812">Transmembrane</keyword>
<feature type="compositionally biased region" description="Basic and acidic residues" evidence="15">
    <location>
        <begin position="191"/>
        <end position="205"/>
    </location>
</feature>
<keyword evidence="10" id="KW-0862">Zinc</keyword>
<dbReference type="EC" id="2.3.2.27" evidence="4"/>
<keyword evidence="5" id="KW-0808">Transferase</keyword>
<protein>
    <recommendedName>
        <fullName evidence="4">RING-type E3 ubiquitin transferase</fullName>
        <ecNumber evidence="4">2.3.2.27</ecNumber>
    </recommendedName>
</protein>
<evidence type="ECO:0000256" key="11">
    <source>
        <dbReference type="ARBA" id="ARBA00022989"/>
    </source>
</evidence>
<dbReference type="InterPro" id="IPR053238">
    <property type="entry name" value="RING-H2_zinc_finger"/>
</dbReference>
<gene>
    <name evidence="18" type="ORF">M5K25_024494</name>
</gene>
<reference evidence="18 19" key="1">
    <citation type="journal article" date="2024" name="Plant Biotechnol. J.">
        <title>Dendrobium thyrsiflorum genome and its molecular insights into genes involved in important horticultural traits.</title>
        <authorList>
            <person name="Chen B."/>
            <person name="Wang J.Y."/>
            <person name="Zheng P.J."/>
            <person name="Li K.L."/>
            <person name="Liang Y.M."/>
            <person name="Chen X.F."/>
            <person name="Zhang C."/>
            <person name="Zhao X."/>
            <person name="He X."/>
            <person name="Zhang G.Q."/>
            <person name="Liu Z.J."/>
            <person name="Xu Q."/>
        </authorList>
    </citation>
    <scope>NUCLEOTIDE SEQUENCE [LARGE SCALE GENOMIC DNA]</scope>
    <source>
        <strain evidence="18">GZMU011</strain>
    </source>
</reference>
<evidence type="ECO:0000256" key="14">
    <source>
        <dbReference type="PROSITE-ProRule" id="PRU00175"/>
    </source>
</evidence>
<evidence type="ECO:0000256" key="8">
    <source>
        <dbReference type="ARBA" id="ARBA00022771"/>
    </source>
</evidence>
<evidence type="ECO:0000256" key="3">
    <source>
        <dbReference type="ARBA" id="ARBA00004906"/>
    </source>
</evidence>
<evidence type="ECO:0000259" key="17">
    <source>
        <dbReference type="PROSITE" id="PS50089"/>
    </source>
</evidence>
<feature type="region of interest" description="Disordered" evidence="15">
    <location>
        <begin position="1"/>
        <end position="22"/>
    </location>
</feature>
<organism evidence="18 19">
    <name type="scientific">Dendrobium thyrsiflorum</name>
    <name type="common">Pinecone-like raceme dendrobium</name>
    <name type="synonym">Orchid</name>
    <dbReference type="NCBI Taxonomy" id="117978"/>
    <lineage>
        <taxon>Eukaryota</taxon>
        <taxon>Viridiplantae</taxon>
        <taxon>Streptophyta</taxon>
        <taxon>Embryophyta</taxon>
        <taxon>Tracheophyta</taxon>
        <taxon>Spermatophyta</taxon>
        <taxon>Magnoliopsida</taxon>
        <taxon>Liliopsida</taxon>
        <taxon>Asparagales</taxon>
        <taxon>Orchidaceae</taxon>
        <taxon>Epidendroideae</taxon>
        <taxon>Malaxideae</taxon>
        <taxon>Dendrobiinae</taxon>
        <taxon>Dendrobium</taxon>
    </lineage>
</organism>
<dbReference type="AlphaFoldDB" id="A0ABD0U225"/>
<dbReference type="Gene3D" id="3.30.40.10">
    <property type="entry name" value="Zinc/RING finger domain, C3HC4 (zinc finger)"/>
    <property type="match status" value="1"/>
</dbReference>
<dbReference type="SMART" id="SM00184">
    <property type="entry name" value="RING"/>
    <property type="match status" value="1"/>
</dbReference>
<comment type="subcellular location">
    <subcellularLocation>
        <location evidence="2">Membrane</location>
        <topology evidence="2">Single-pass membrane protein</topology>
    </subcellularLocation>
</comment>
<comment type="pathway">
    <text evidence="3">Protein modification; protein ubiquitination.</text>
</comment>
<dbReference type="EMBL" id="JANQDX010000018">
    <property type="protein sequence ID" value="KAL0906034.1"/>
    <property type="molecule type" value="Genomic_DNA"/>
</dbReference>
<sequence length="376" mass="42563">MSTTYSPQNGNQGQQWPFTDNNPKNGSHMELVAALAVILIFILISFHLYVRYRRRSHVVITIHRGRRRTPPPIATETGGLDARAIAALPTFINRAGSSSTNECREECAVCLSVAEEGQKMRLLPDCKHVFHIECIDMWLHSHSTCPVCRTKAKPTTTKSEFGELLAEPPLPERFGRGGGGRALEEGSSESRSFREREMGRRDGKPGHMKNNCPNKKIPPAEEKDKNKPIVKISSDKRQKISWADLASESSDQELDNEPGSLLNRNLIAKYGYKWWKGEVKRGSSISWKIIIDGYNYLSSIVRWEISLGSSINVFKDVWILDKSIDRWPTLIVDLEDDSLSLDAFIMNGTCNVDRLKQKFGDLMDMITQIQIYPDLR</sequence>
<comment type="caution">
    <text evidence="18">The sequence shown here is derived from an EMBL/GenBank/DDBJ whole genome shotgun (WGS) entry which is preliminary data.</text>
</comment>
<dbReference type="SUPFAM" id="SSF57850">
    <property type="entry name" value="RING/U-box"/>
    <property type="match status" value="1"/>
</dbReference>
<dbReference type="PANTHER" id="PTHR14155:SF632">
    <property type="entry name" value="RING-H2 FINGER PROTEIN ATL17-RELATED"/>
    <property type="match status" value="1"/>
</dbReference>
<dbReference type="PANTHER" id="PTHR14155">
    <property type="entry name" value="RING FINGER DOMAIN-CONTAINING"/>
    <property type="match status" value="1"/>
</dbReference>
<keyword evidence="19" id="KW-1185">Reference proteome</keyword>
<feature type="compositionally biased region" description="Basic and acidic residues" evidence="15">
    <location>
        <begin position="218"/>
        <end position="230"/>
    </location>
</feature>
<dbReference type="InterPro" id="IPR013083">
    <property type="entry name" value="Znf_RING/FYVE/PHD"/>
</dbReference>
<evidence type="ECO:0000256" key="5">
    <source>
        <dbReference type="ARBA" id="ARBA00022679"/>
    </source>
</evidence>
<dbReference type="GO" id="GO:0061630">
    <property type="term" value="F:ubiquitin protein ligase activity"/>
    <property type="evidence" value="ECO:0007669"/>
    <property type="project" value="UniProtKB-EC"/>
</dbReference>
<dbReference type="Pfam" id="PF13639">
    <property type="entry name" value="zf-RING_2"/>
    <property type="match status" value="1"/>
</dbReference>
<keyword evidence="11 16" id="KW-1133">Transmembrane helix</keyword>
<comment type="similarity">
    <text evidence="13">Belongs to the RING-type zinc finger family. ATL subfamily.</text>
</comment>
<feature type="domain" description="RING-type" evidence="17">
    <location>
        <begin position="107"/>
        <end position="149"/>
    </location>
</feature>
<name>A0ABD0U225_DENTH</name>
<dbReference type="GO" id="GO:0016020">
    <property type="term" value="C:membrane"/>
    <property type="evidence" value="ECO:0007669"/>
    <property type="project" value="UniProtKB-SubCell"/>
</dbReference>
<evidence type="ECO:0000256" key="1">
    <source>
        <dbReference type="ARBA" id="ARBA00000900"/>
    </source>
</evidence>
<dbReference type="CDD" id="cd16461">
    <property type="entry name" value="RING-H2_EL5-like"/>
    <property type="match status" value="1"/>
</dbReference>
<evidence type="ECO:0000256" key="9">
    <source>
        <dbReference type="ARBA" id="ARBA00022786"/>
    </source>
</evidence>
<evidence type="ECO:0000256" key="16">
    <source>
        <dbReference type="SAM" id="Phobius"/>
    </source>
</evidence>
<dbReference type="PROSITE" id="PS50089">
    <property type="entry name" value="ZF_RING_2"/>
    <property type="match status" value="1"/>
</dbReference>
<evidence type="ECO:0000256" key="6">
    <source>
        <dbReference type="ARBA" id="ARBA00022692"/>
    </source>
</evidence>
<evidence type="ECO:0000256" key="13">
    <source>
        <dbReference type="ARBA" id="ARBA00024209"/>
    </source>
</evidence>
<feature type="transmembrane region" description="Helical" evidence="16">
    <location>
        <begin position="31"/>
        <end position="50"/>
    </location>
</feature>
<evidence type="ECO:0000256" key="2">
    <source>
        <dbReference type="ARBA" id="ARBA00004167"/>
    </source>
</evidence>
<dbReference type="FunFam" id="3.30.40.10:FF:000187">
    <property type="entry name" value="E3 ubiquitin-protein ligase ATL6"/>
    <property type="match status" value="1"/>
</dbReference>
<keyword evidence="12 16" id="KW-0472">Membrane</keyword>
<evidence type="ECO:0000313" key="19">
    <source>
        <dbReference type="Proteomes" id="UP001552299"/>
    </source>
</evidence>